<dbReference type="Proteomes" id="UP001153069">
    <property type="component" value="Unassembled WGS sequence"/>
</dbReference>
<name>A0A9N8D904_9STRA</name>
<gene>
    <name evidence="2" type="ORF">SEMRO_19_G013560.1</name>
</gene>
<dbReference type="GO" id="GO:0005634">
    <property type="term" value="C:nucleus"/>
    <property type="evidence" value="ECO:0007669"/>
    <property type="project" value="TreeGrafter"/>
</dbReference>
<feature type="domain" description="Cytidyltransferase-like" evidence="1">
    <location>
        <begin position="311"/>
        <end position="509"/>
    </location>
</feature>
<dbReference type="GO" id="GO:0005737">
    <property type="term" value="C:cytoplasm"/>
    <property type="evidence" value="ECO:0007669"/>
    <property type="project" value="TreeGrafter"/>
</dbReference>
<dbReference type="Pfam" id="PF01467">
    <property type="entry name" value="CTP_transf_like"/>
    <property type="match status" value="1"/>
</dbReference>
<comment type="caution">
    <text evidence="2">The sequence shown here is derived from an EMBL/GenBank/DDBJ whole genome shotgun (WGS) entry which is preliminary data.</text>
</comment>
<proteinExistence type="predicted"/>
<dbReference type="EMBL" id="CAICTM010000019">
    <property type="protein sequence ID" value="CAB9497406.1"/>
    <property type="molecule type" value="Genomic_DNA"/>
</dbReference>
<reference evidence="2" key="1">
    <citation type="submission" date="2020-06" db="EMBL/GenBank/DDBJ databases">
        <authorList>
            <consortium name="Plant Systems Biology data submission"/>
        </authorList>
    </citation>
    <scope>NUCLEOTIDE SEQUENCE</scope>
    <source>
        <strain evidence="2">D6</strain>
    </source>
</reference>
<accession>A0A9N8D904</accession>
<dbReference type="OrthoDB" id="5591297at2759"/>
<dbReference type="AlphaFoldDB" id="A0A9N8D904"/>
<evidence type="ECO:0000259" key="1">
    <source>
        <dbReference type="Pfam" id="PF01467"/>
    </source>
</evidence>
<keyword evidence="3" id="KW-1185">Reference proteome</keyword>
<evidence type="ECO:0000313" key="2">
    <source>
        <dbReference type="EMBL" id="CAB9497406.1"/>
    </source>
</evidence>
<dbReference type="GO" id="GO:0016887">
    <property type="term" value="F:ATP hydrolysis activity"/>
    <property type="evidence" value="ECO:0007669"/>
    <property type="project" value="TreeGrafter"/>
</dbReference>
<protein>
    <recommendedName>
        <fullName evidence="1">Cytidyltransferase-like domain-containing protein</fullName>
    </recommendedName>
</protein>
<organism evidence="2 3">
    <name type="scientific">Seminavis robusta</name>
    <dbReference type="NCBI Taxonomy" id="568900"/>
    <lineage>
        <taxon>Eukaryota</taxon>
        <taxon>Sar</taxon>
        <taxon>Stramenopiles</taxon>
        <taxon>Ochrophyta</taxon>
        <taxon>Bacillariophyta</taxon>
        <taxon>Bacillariophyceae</taxon>
        <taxon>Bacillariophycidae</taxon>
        <taxon>Naviculales</taxon>
        <taxon>Naviculaceae</taxon>
        <taxon>Seminavis</taxon>
    </lineage>
</organism>
<dbReference type="PANTHER" id="PTHR31285:SF0">
    <property type="entry name" value="NICOTINAMIDE MONONUCLEOTIDE ADENYLYLTRANSFERASE"/>
    <property type="match status" value="1"/>
</dbReference>
<dbReference type="Gene3D" id="3.40.50.620">
    <property type="entry name" value="HUPs"/>
    <property type="match status" value="1"/>
</dbReference>
<dbReference type="InterPro" id="IPR004821">
    <property type="entry name" value="Cyt_trans-like"/>
</dbReference>
<evidence type="ECO:0000313" key="3">
    <source>
        <dbReference type="Proteomes" id="UP001153069"/>
    </source>
</evidence>
<dbReference type="PANTHER" id="PTHR31285">
    <property type="entry name" value="NICOTINAMIDE MONONUCLEOTIDE ADENYLYLTRANSFERASE"/>
    <property type="match status" value="1"/>
</dbReference>
<dbReference type="GO" id="GO:0000309">
    <property type="term" value="F:nicotinamide-nucleotide adenylyltransferase activity"/>
    <property type="evidence" value="ECO:0007669"/>
    <property type="project" value="TreeGrafter"/>
</dbReference>
<sequence>MASSNTTSTVNKADTDEIVATTTQIPGPPPDAYSLEDLQQRAQWLIQNHASFGKVAMAIAGGGGHALSTLAATSGASQLLLEGTVTYDRASFQRYVNKTQQSIPSSGFSYSSLDAARMASQSALLQGMQLRATSGTLAAIRDTVGVGSASTLKTTTAGGMSKSGRPSRGNVVATRANGTQTCMQYTLNCGPTQNTRFQQDVLCSHMILQTMETLAEKETQPNADSTTTDDATTVVDPETFEGITIRQWMATTNTNNNTEQQHQIIQKAANRILSGHEKAVLLLPKLHTANSDDDVFLEPLVYPVLPDNCLIMPGSFNPPHPGHVGLARAAIAKMSTGDESSSSVPLVFELSITNADKPAMEADEVARRVSLFRDVMPDGQQWGILLTSAPLFSDKIRALQQYYTPTDASNKWSFVIGTDTMVRVLNSKYYNDSYEQMLQAQRSMGAGFVVGGRLNQDKQKQQQQTNIEQVEFVTGEEALVGLPEDVQELFVLLKESDFRADISSSEIRAAEAAKAQANGQETS</sequence>
<dbReference type="InterPro" id="IPR014729">
    <property type="entry name" value="Rossmann-like_a/b/a_fold"/>
</dbReference>
<dbReference type="SUPFAM" id="SSF52374">
    <property type="entry name" value="Nucleotidylyl transferase"/>
    <property type="match status" value="1"/>
</dbReference>